<dbReference type="OrthoDB" id="5245086at2759"/>
<evidence type="ECO:0000313" key="3">
    <source>
        <dbReference type="Proteomes" id="UP000803844"/>
    </source>
</evidence>
<dbReference type="RefSeq" id="XP_040773497.1">
    <property type="nucleotide sequence ID" value="XM_040925546.1"/>
</dbReference>
<evidence type="ECO:0000313" key="2">
    <source>
        <dbReference type="EMBL" id="KAF3762518.1"/>
    </source>
</evidence>
<accession>A0A9P4XX42</accession>
<dbReference type="GeneID" id="63842675"/>
<feature type="compositionally biased region" description="Basic residues" evidence="1">
    <location>
        <begin position="110"/>
        <end position="122"/>
    </location>
</feature>
<proteinExistence type="predicted"/>
<feature type="compositionally biased region" description="Polar residues" evidence="1">
    <location>
        <begin position="187"/>
        <end position="207"/>
    </location>
</feature>
<gene>
    <name evidence="2" type="ORF">M406DRAFT_72519</name>
</gene>
<feature type="region of interest" description="Disordered" evidence="1">
    <location>
        <begin position="187"/>
        <end position="215"/>
    </location>
</feature>
<protein>
    <submittedName>
        <fullName evidence="2">Uncharacterized protein</fullName>
    </submittedName>
</protein>
<reference evidence="2" key="1">
    <citation type="journal article" date="2020" name="Phytopathology">
        <title>Genome sequence of the chestnut blight fungus Cryphonectria parasitica EP155: A fundamental resource for an archetypical invasive plant pathogen.</title>
        <authorList>
            <person name="Crouch J.A."/>
            <person name="Dawe A."/>
            <person name="Aerts A."/>
            <person name="Barry K."/>
            <person name="Churchill A.C.L."/>
            <person name="Grimwood J."/>
            <person name="Hillman B."/>
            <person name="Milgroom M.G."/>
            <person name="Pangilinan J."/>
            <person name="Smith M."/>
            <person name="Salamov A."/>
            <person name="Schmutz J."/>
            <person name="Yadav J."/>
            <person name="Grigoriev I.V."/>
            <person name="Nuss D."/>
        </authorList>
    </citation>
    <scope>NUCLEOTIDE SEQUENCE</scope>
    <source>
        <strain evidence="2">EP155</strain>
    </source>
</reference>
<evidence type="ECO:0000256" key="1">
    <source>
        <dbReference type="SAM" id="MobiDB-lite"/>
    </source>
</evidence>
<name>A0A9P4XX42_CRYP1</name>
<dbReference type="AlphaFoldDB" id="A0A9P4XX42"/>
<dbReference type="EMBL" id="MU032350">
    <property type="protein sequence ID" value="KAF3762518.1"/>
    <property type="molecule type" value="Genomic_DNA"/>
</dbReference>
<comment type="caution">
    <text evidence="2">The sequence shown here is derived from an EMBL/GenBank/DDBJ whole genome shotgun (WGS) entry which is preliminary data.</text>
</comment>
<keyword evidence="3" id="KW-1185">Reference proteome</keyword>
<feature type="region of interest" description="Disordered" evidence="1">
    <location>
        <begin position="87"/>
        <end position="122"/>
    </location>
</feature>
<dbReference type="Proteomes" id="UP000803844">
    <property type="component" value="Unassembled WGS sequence"/>
</dbReference>
<sequence length="395" mass="45633">MSLSDMPTRSEEIYSLKKAILRFNSPSSVKVQVSEDVKVTSPHYIQSPHRQASSNIAALWDNETSEFDQRGWAGSMAYHSLNNVNTEDYQKKSGSRPNVKPCGGSGSKHAASKARFKRQKTGHRIKLHDDCDENRLPVENQHLPIRREKMKRSVSDVNLTLSPIAFKKQRLDSNVISHESLDGHCSVSPTATDAAQNDKSTTITSGENKNENNGDKTFTFEFTFKPTQFDNTVRPKDVNFNPEDMWDKDFRLERYPRLQLDKPLQYTWTTDADRNPKTGQWDHFYPCHCYPVAPEDDIKKTLFLNDKKPNIRWAGEWAKAQLRREIAKYEAVKEFWLFEYADLAGRAFMPGLDSKYQFIATHFTEEMDSPWVQAWLGQLIGHEEVHKILQAMYYE</sequence>
<organism evidence="2 3">
    <name type="scientific">Cryphonectria parasitica (strain ATCC 38755 / EP155)</name>
    <dbReference type="NCBI Taxonomy" id="660469"/>
    <lineage>
        <taxon>Eukaryota</taxon>
        <taxon>Fungi</taxon>
        <taxon>Dikarya</taxon>
        <taxon>Ascomycota</taxon>
        <taxon>Pezizomycotina</taxon>
        <taxon>Sordariomycetes</taxon>
        <taxon>Sordariomycetidae</taxon>
        <taxon>Diaporthales</taxon>
        <taxon>Cryphonectriaceae</taxon>
        <taxon>Cryphonectria-Endothia species complex</taxon>
        <taxon>Cryphonectria</taxon>
    </lineage>
</organism>